<keyword evidence="4" id="KW-0769">Symport</keyword>
<protein>
    <submittedName>
        <fullName evidence="9">Dicarboxylate/amino acid:cation symporter</fullName>
    </submittedName>
</protein>
<proteinExistence type="predicted"/>
<reference evidence="9 10" key="1">
    <citation type="submission" date="2019-10" db="EMBL/GenBank/DDBJ databases">
        <title>Extracellular Electron Transfer in a Candidatus Methanoperedens spp. Enrichment Culture.</title>
        <authorList>
            <person name="Berger S."/>
            <person name="Rangel Shaw D."/>
            <person name="Berben T."/>
            <person name="In 'T Zandt M."/>
            <person name="Frank J."/>
            <person name="Reimann J."/>
            <person name="Jetten M.S.M."/>
            <person name="Welte C.U."/>
        </authorList>
    </citation>
    <scope>NUCLEOTIDE SEQUENCE [LARGE SCALE GENOMIC DNA]</scope>
    <source>
        <strain evidence="9">SB12</strain>
    </source>
</reference>
<keyword evidence="6 8" id="KW-0472">Membrane</keyword>
<dbReference type="PANTHER" id="PTHR11958">
    <property type="entry name" value="SODIUM/DICARBOXYLATE SYMPORTER-RELATED"/>
    <property type="match status" value="1"/>
</dbReference>
<dbReference type="AlphaFoldDB" id="A0A833H0F9"/>
<feature type="transmembrane region" description="Helical" evidence="8">
    <location>
        <begin position="81"/>
        <end position="99"/>
    </location>
</feature>
<evidence type="ECO:0000256" key="6">
    <source>
        <dbReference type="ARBA" id="ARBA00023136"/>
    </source>
</evidence>
<evidence type="ECO:0000256" key="2">
    <source>
        <dbReference type="ARBA" id="ARBA00022448"/>
    </source>
</evidence>
<dbReference type="Gene3D" id="1.10.3860.10">
    <property type="entry name" value="Sodium:dicarboxylate symporter"/>
    <property type="match status" value="1"/>
</dbReference>
<feature type="transmembrane region" description="Helical" evidence="8">
    <location>
        <begin position="254"/>
        <end position="275"/>
    </location>
</feature>
<keyword evidence="5 8" id="KW-1133">Transmembrane helix</keyword>
<dbReference type="SUPFAM" id="SSF118215">
    <property type="entry name" value="Proton glutamate symport protein"/>
    <property type="match status" value="1"/>
</dbReference>
<dbReference type="GO" id="GO:0015501">
    <property type="term" value="F:glutamate:sodium symporter activity"/>
    <property type="evidence" value="ECO:0007669"/>
    <property type="project" value="TreeGrafter"/>
</dbReference>
<dbReference type="PANTHER" id="PTHR11958:SF63">
    <property type="entry name" value="AMINO ACID TRANSPORTER"/>
    <property type="match status" value="1"/>
</dbReference>
<dbReference type="GO" id="GO:0005313">
    <property type="term" value="F:L-glutamate transmembrane transporter activity"/>
    <property type="evidence" value="ECO:0007669"/>
    <property type="project" value="TreeGrafter"/>
</dbReference>
<dbReference type="Pfam" id="PF00375">
    <property type="entry name" value="SDF"/>
    <property type="match status" value="1"/>
</dbReference>
<dbReference type="Proteomes" id="UP000460298">
    <property type="component" value="Unassembled WGS sequence"/>
</dbReference>
<dbReference type="InterPro" id="IPR050746">
    <property type="entry name" value="DAACS"/>
</dbReference>
<feature type="transmembrane region" description="Helical" evidence="8">
    <location>
        <begin position="178"/>
        <end position="202"/>
    </location>
</feature>
<evidence type="ECO:0000256" key="5">
    <source>
        <dbReference type="ARBA" id="ARBA00022989"/>
    </source>
</evidence>
<evidence type="ECO:0000256" key="1">
    <source>
        <dbReference type="ARBA" id="ARBA00004141"/>
    </source>
</evidence>
<sequence length="410" mass="43971">MLRIPYLLRILYLPVGIVLGLIAGIIVGLHAPAVAEATGWMGTFFMNSLKMVILPLIITSVIAGVGRIGDVKKLGRKGFWTLLYFGTTTAIAVGLGILISDTLGFGERAIDTTSVQPPEGKAYSRGYSDLVLSLVTPNLFRSLSEMDILPVLLFCLLLGGALAMQGERAAPIFRTMEVLEKAVITIVHMILVFAPIGVYGLIAARTASLGEGFFDEVFALRYYVRNVLLGLGIHGFVILPLIYWVFARKNPFRFLWNLFPVLGTAFSTASSSATLPLTMSVLEEKEKISPETTGFVLPLGATVNMDGTALYEAMAAMFIAHLFGVQLDLSAQIVVFLTATLAAIGAAGIPEAGLVTMAIVLRAVGLPLEGIALILSIDWFLDRCRTAVNVLGDTVGASILDRFTGDVKND</sequence>
<evidence type="ECO:0000313" key="10">
    <source>
        <dbReference type="Proteomes" id="UP000460298"/>
    </source>
</evidence>
<evidence type="ECO:0000256" key="7">
    <source>
        <dbReference type="ARBA" id="ARBA00023180"/>
    </source>
</evidence>
<dbReference type="PRINTS" id="PR00173">
    <property type="entry name" value="EDTRNSPORT"/>
</dbReference>
<dbReference type="PROSITE" id="PS00714">
    <property type="entry name" value="NA_DICARBOXYL_SYMP_2"/>
    <property type="match status" value="1"/>
</dbReference>
<keyword evidence="7" id="KW-0325">Glycoprotein</keyword>
<accession>A0A833H0F9</accession>
<feature type="transmembrane region" description="Helical" evidence="8">
    <location>
        <begin position="148"/>
        <end position="166"/>
    </location>
</feature>
<feature type="transmembrane region" description="Helical" evidence="8">
    <location>
        <begin position="12"/>
        <end position="31"/>
    </location>
</feature>
<feature type="transmembrane region" description="Helical" evidence="8">
    <location>
        <begin position="331"/>
        <end position="349"/>
    </location>
</feature>
<evidence type="ECO:0000256" key="4">
    <source>
        <dbReference type="ARBA" id="ARBA00022847"/>
    </source>
</evidence>
<feature type="transmembrane region" description="Helical" evidence="8">
    <location>
        <begin position="295"/>
        <end position="319"/>
    </location>
</feature>
<dbReference type="InterPro" id="IPR001991">
    <property type="entry name" value="Na-dicarboxylate_symporter"/>
</dbReference>
<name>A0A833H0F9_9LEPT</name>
<keyword evidence="3 8" id="KW-0812">Transmembrane</keyword>
<feature type="transmembrane region" description="Helical" evidence="8">
    <location>
        <begin position="51"/>
        <end position="69"/>
    </location>
</feature>
<feature type="transmembrane region" description="Helical" evidence="8">
    <location>
        <begin position="355"/>
        <end position="375"/>
    </location>
</feature>
<dbReference type="InterPro" id="IPR018107">
    <property type="entry name" value="Na-dicarboxylate_symporter_CS"/>
</dbReference>
<comment type="subcellular location">
    <subcellularLocation>
        <location evidence="1">Membrane</location>
        <topology evidence="1">Multi-pass membrane protein</topology>
    </subcellularLocation>
</comment>
<dbReference type="EMBL" id="WBUI01000012">
    <property type="protein sequence ID" value="KAB2931725.1"/>
    <property type="molecule type" value="Genomic_DNA"/>
</dbReference>
<evidence type="ECO:0000313" key="9">
    <source>
        <dbReference type="EMBL" id="KAB2931725.1"/>
    </source>
</evidence>
<evidence type="ECO:0000256" key="3">
    <source>
        <dbReference type="ARBA" id="ARBA00022692"/>
    </source>
</evidence>
<dbReference type="InterPro" id="IPR036458">
    <property type="entry name" value="Na:dicarbo_symporter_sf"/>
</dbReference>
<organism evidence="9 10">
    <name type="scientific">Leptonema illini</name>
    <dbReference type="NCBI Taxonomy" id="183"/>
    <lineage>
        <taxon>Bacteria</taxon>
        <taxon>Pseudomonadati</taxon>
        <taxon>Spirochaetota</taxon>
        <taxon>Spirochaetia</taxon>
        <taxon>Leptospirales</taxon>
        <taxon>Leptospiraceae</taxon>
        <taxon>Leptonema</taxon>
    </lineage>
</organism>
<dbReference type="GO" id="GO:0005886">
    <property type="term" value="C:plasma membrane"/>
    <property type="evidence" value="ECO:0007669"/>
    <property type="project" value="TreeGrafter"/>
</dbReference>
<keyword evidence="2" id="KW-0813">Transport</keyword>
<gene>
    <name evidence="9" type="ORF">F9K24_12375</name>
</gene>
<evidence type="ECO:0000256" key="8">
    <source>
        <dbReference type="SAM" id="Phobius"/>
    </source>
</evidence>
<comment type="caution">
    <text evidence="9">The sequence shown here is derived from an EMBL/GenBank/DDBJ whole genome shotgun (WGS) entry which is preliminary data.</text>
</comment>
<dbReference type="GO" id="GO:0015175">
    <property type="term" value="F:neutral L-amino acid transmembrane transporter activity"/>
    <property type="evidence" value="ECO:0007669"/>
    <property type="project" value="TreeGrafter"/>
</dbReference>
<feature type="transmembrane region" description="Helical" evidence="8">
    <location>
        <begin position="222"/>
        <end position="247"/>
    </location>
</feature>